<dbReference type="SUPFAM" id="SSF51182">
    <property type="entry name" value="RmlC-like cupins"/>
    <property type="match status" value="1"/>
</dbReference>
<dbReference type="InterPro" id="IPR014710">
    <property type="entry name" value="RmlC-like_jellyroll"/>
</dbReference>
<reference evidence="2" key="1">
    <citation type="submission" date="2015-10" db="EMBL/GenBank/DDBJ databases">
        <authorList>
            <person name="Gilbert D.G."/>
        </authorList>
    </citation>
    <scope>NUCLEOTIDE SEQUENCE</scope>
    <source>
        <strain evidence="2">Phyl III-seqv23</strain>
    </source>
</reference>
<accession>A0A0S4TSB3</accession>
<dbReference type="Pfam" id="PF04962">
    <property type="entry name" value="KduI"/>
    <property type="match status" value="1"/>
</dbReference>
<dbReference type="PIRSF" id="PIRSF036628">
    <property type="entry name" value="IolB"/>
    <property type="match status" value="1"/>
</dbReference>
<dbReference type="PATRIC" id="fig|305.106.peg.492"/>
<dbReference type="NCBIfam" id="TIGR04378">
    <property type="entry name" value="myo_inos_iolB"/>
    <property type="match status" value="1"/>
</dbReference>
<evidence type="ECO:0000313" key="2">
    <source>
        <dbReference type="EMBL" id="CUV12515.1"/>
    </source>
</evidence>
<dbReference type="InterPro" id="IPR024203">
    <property type="entry name" value="Deoxy-glucuronate_isom_IolB"/>
</dbReference>
<name>A0A0S4TSB3_RALSL</name>
<keyword evidence="1 2" id="KW-0413">Isomerase</keyword>
<dbReference type="InterPro" id="IPR021120">
    <property type="entry name" value="KduI/IolB_isomerase"/>
</dbReference>
<dbReference type="PANTHER" id="PTHR39193">
    <property type="entry name" value="5-DEOXY-GLUCURONATE ISOMERASE"/>
    <property type="match status" value="1"/>
</dbReference>
<dbReference type="Gene3D" id="2.60.120.10">
    <property type="entry name" value="Jelly Rolls"/>
    <property type="match status" value="2"/>
</dbReference>
<dbReference type="GO" id="GO:0008880">
    <property type="term" value="F:glucuronate isomerase activity"/>
    <property type="evidence" value="ECO:0007669"/>
    <property type="project" value="InterPro"/>
</dbReference>
<dbReference type="InterPro" id="IPR011051">
    <property type="entry name" value="RmlC_Cupin_sf"/>
</dbReference>
<dbReference type="GO" id="GO:0019310">
    <property type="term" value="P:inositol catabolic process"/>
    <property type="evidence" value="ECO:0007669"/>
    <property type="project" value="InterPro"/>
</dbReference>
<organism evidence="2">
    <name type="scientific">Ralstonia solanacearum</name>
    <name type="common">Pseudomonas solanacearum</name>
    <dbReference type="NCBI Taxonomy" id="305"/>
    <lineage>
        <taxon>Bacteria</taxon>
        <taxon>Pseudomonadati</taxon>
        <taxon>Pseudomonadota</taxon>
        <taxon>Betaproteobacteria</taxon>
        <taxon>Burkholderiales</taxon>
        <taxon>Burkholderiaceae</taxon>
        <taxon>Ralstonia</taxon>
        <taxon>Ralstonia solanacearum species complex</taxon>
    </lineage>
</organism>
<gene>
    <name evidence="2" type="primary">iolB</name>
    <name evidence="2" type="ORF">RUN39_v1_370057</name>
</gene>
<dbReference type="EMBL" id="LN899819">
    <property type="protein sequence ID" value="CUV12515.1"/>
    <property type="molecule type" value="Genomic_DNA"/>
</dbReference>
<sequence>MTISPLLVKALPAREICNVTPASAGWKHVGFRALRLAAGDHETVETGSRELCVVVLTGTIRAEVDGTTFDGLGKRDSVFDDVSPDALYAPGGKTVTITATRDAEVALCTAPCVSGDKVVHRLDGERMHRTVRGSGSNTRYVCDILMGDNPAADRLLVVEVVTPAGHSSSYPPHKHDSDAEPGETVLEETYYHRLNPPQGFAFQRVYTDDRSLDEACAVEDHDVVMVPRGYHPVVAPHGYSLYYLNVMAGPSRAWAFRNDPVHEWMLRPPSD</sequence>
<protein>
    <submittedName>
        <fullName evidence="2">5-deoxy-glucuronate isomerase</fullName>
    </submittedName>
</protein>
<dbReference type="AlphaFoldDB" id="A0A0S4TSB3"/>
<evidence type="ECO:0000256" key="1">
    <source>
        <dbReference type="ARBA" id="ARBA00023235"/>
    </source>
</evidence>
<proteinExistence type="predicted"/>
<dbReference type="PANTHER" id="PTHR39193:SF1">
    <property type="entry name" value="5-DEOXY-GLUCURONATE ISOMERASE"/>
    <property type="match status" value="1"/>
</dbReference>